<dbReference type="RefSeq" id="WP_198128361.1">
    <property type="nucleotide sequence ID" value="NZ_JAECZC010000100.1"/>
</dbReference>
<reference evidence="1 2" key="1">
    <citation type="journal article" date="2021" name="Int. J. Syst. Evol. Microbiol.">
        <title>Amazonocrinis nigriterrae gen. nov., sp. nov., Atlanticothrix silvestris gen. nov., sp. nov. and Dendronalium phyllosphericum gen. nov., sp. nov., nostocacean cyanobacteria from Brazilian environments.</title>
        <authorList>
            <person name="Alvarenga D.O."/>
            <person name="Andreote A.P.D."/>
            <person name="Branco L.H.Z."/>
            <person name="Delbaje E."/>
            <person name="Cruz R.B."/>
            <person name="Varani A.M."/>
            <person name="Fiore M.F."/>
        </authorList>
    </citation>
    <scope>NUCLEOTIDE SEQUENCE [LARGE SCALE GENOMIC DNA]</scope>
    <source>
        <strain evidence="1 2">CENA67</strain>
    </source>
</reference>
<dbReference type="EMBL" id="JAECZC010000100">
    <property type="protein sequence ID" value="MBH8566616.1"/>
    <property type="molecule type" value="Genomic_DNA"/>
</dbReference>
<comment type="caution">
    <text evidence="1">The sequence shown here is derived from an EMBL/GenBank/DDBJ whole genome shotgun (WGS) entry which is preliminary data.</text>
</comment>
<protein>
    <submittedName>
        <fullName evidence="1">Uncharacterized protein</fullName>
    </submittedName>
</protein>
<accession>A0A8J7LED4</accession>
<organism evidence="1 2">
    <name type="scientific">Amazonocrinis nigriterrae CENA67</name>
    <dbReference type="NCBI Taxonomy" id="2794033"/>
    <lineage>
        <taxon>Bacteria</taxon>
        <taxon>Bacillati</taxon>
        <taxon>Cyanobacteriota</taxon>
        <taxon>Cyanophyceae</taxon>
        <taxon>Nostocales</taxon>
        <taxon>Nostocaceae</taxon>
        <taxon>Amazonocrinis</taxon>
        <taxon>Amazonocrinis nigriterrae</taxon>
    </lineage>
</organism>
<dbReference type="AlphaFoldDB" id="A0A8J7LED4"/>
<dbReference type="Proteomes" id="UP000632766">
    <property type="component" value="Unassembled WGS sequence"/>
</dbReference>
<keyword evidence="2" id="KW-1185">Reference proteome</keyword>
<sequence length="73" mass="7964">MSEFSRIDDHGDERGLCKGCRHWDAEHDSPTAEDATVGLCMHPELTHFSLQVTGHSGCNRYAPIHVATEAATG</sequence>
<evidence type="ECO:0000313" key="2">
    <source>
        <dbReference type="Proteomes" id="UP000632766"/>
    </source>
</evidence>
<proteinExistence type="predicted"/>
<evidence type="ECO:0000313" key="1">
    <source>
        <dbReference type="EMBL" id="MBH8566616.1"/>
    </source>
</evidence>
<name>A0A8J7LED4_9NOST</name>
<gene>
    <name evidence="1" type="ORF">I8748_31445</name>
</gene>